<dbReference type="GeneID" id="7843238"/>
<keyword evidence="2 7" id="KW-0121">Carboxypeptidase</keyword>
<dbReference type="PANTHER" id="PTHR11802:SF3">
    <property type="entry name" value="RETINOID-INDUCIBLE SERINE CARBOXYPEPTIDASE"/>
    <property type="match status" value="1"/>
</dbReference>
<dbReference type="AlphaFoldDB" id="I7MHE2"/>
<evidence type="ECO:0000256" key="4">
    <source>
        <dbReference type="ARBA" id="ARBA00022729"/>
    </source>
</evidence>
<reference evidence="9" key="1">
    <citation type="journal article" date="2006" name="PLoS Biol.">
        <title>Macronuclear genome sequence of the ciliate Tetrahymena thermophila, a model eukaryote.</title>
        <authorList>
            <person name="Eisen J.A."/>
            <person name="Coyne R.S."/>
            <person name="Wu M."/>
            <person name="Wu D."/>
            <person name="Thiagarajan M."/>
            <person name="Wortman J.R."/>
            <person name="Badger J.H."/>
            <person name="Ren Q."/>
            <person name="Amedeo P."/>
            <person name="Jones K.M."/>
            <person name="Tallon L.J."/>
            <person name="Delcher A.L."/>
            <person name="Salzberg S.L."/>
            <person name="Silva J.C."/>
            <person name="Haas B.J."/>
            <person name="Majoros W.H."/>
            <person name="Farzad M."/>
            <person name="Carlton J.M."/>
            <person name="Smith R.K. Jr."/>
            <person name="Garg J."/>
            <person name="Pearlman R.E."/>
            <person name="Karrer K.M."/>
            <person name="Sun L."/>
            <person name="Manning G."/>
            <person name="Elde N.C."/>
            <person name="Turkewitz A.P."/>
            <person name="Asai D.J."/>
            <person name="Wilkes D.E."/>
            <person name="Wang Y."/>
            <person name="Cai H."/>
            <person name="Collins K."/>
            <person name="Stewart B.A."/>
            <person name="Lee S.R."/>
            <person name="Wilamowska K."/>
            <person name="Weinberg Z."/>
            <person name="Ruzzo W.L."/>
            <person name="Wloga D."/>
            <person name="Gaertig J."/>
            <person name="Frankel J."/>
            <person name="Tsao C.-C."/>
            <person name="Gorovsky M.A."/>
            <person name="Keeling P.J."/>
            <person name="Waller R.F."/>
            <person name="Patron N.J."/>
            <person name="Cherry J.M."/>
            <person name="Stover N.A."/>
            <person name="Krieger C.J."/>
            <person name="del Toro C."/>
            <person name="Ryder H.F."/>
            <person name="Williamson S.C."/>
            <person name="Barbeau R.A."/>
            <person name="Hamilton E.P."/>
            <person name="Orias E."/>
        </authorList>
    </citation>
    <scope>NUCLEOTIDE SEQUENCE [LARGE SCALE GENOMIC DNA]</scope>
    <source>
        <strain evidence="9">SB210</strain>
    </source>
</reference>
<gene>
    <name evidence="8" type="ORF">TTHERM_00492500</name>
</gene>
<keyword evidence="9" id="KW-1185">Reference proteome</keyword>
<dbReference type="Pfam" id="PF00450">
    <property type="entry name" value="Peptidase_S10"/>
    <property type="match status" value="1"/>
</dbReference>
<dbReference type="GO" id="GO:0004185">
    <property type="term" value="F:serine-type carboxypeptidase activity"/>
    <property type="evidence" value="ECO:0007669"/>
    <property type="project" value="UniProtKB-UniRule"/>
</dbReference>
<dbReference type="HOGENOM" id="CLU_008523_10_1_1"/>
<dbReference type="PROSITE" id="PS00560">
    <property type="entry name" value="CARBOXYPEPT_SER_HIS"/>
    <property type="match status" value="1"/>
</dbReference>
<dbReference type="GO" id="GO:0006508">
    <property type="term" value="P:proteolysis"/>
    <property type="evidence" value="ECO:0007669"/>
    <property type="project" value="UniProtKB-KW"/>
</dbReference>
<name>I7MHE2_TETTS</name>
<accession>I7MHE2</accession>
<dbReference type="OMA" id="NYHGIDS"/>
<dbReference type="RefSeq" id="XP_001023142.1">
    <property type="nucleotide sequence ID" value="XM_001023142.2"/>
</dbReference>
<proteinExistence type="inferred from homology"/>
<dbReference type="SUPFAM" id="SSF53474">
    <property type="entry name" value="alpha/beta-Hydrolases"/>
    <property type="match status" value="1"/>
</dbReference>
<dbReference type="EMBL" id="GG662512">
    <property type="protein sequence ID" value="EAS02897.1"/>
    <property type="molecule type" value="Genomic_DNA"/>
</dbReference>
<dbReference type="eggNOG" id="KOG1282">
    <property type="taxonomic scope" value="Eukaryota"/>
</dbReference>
<evidence type="ECO:0000256" key="3">
    <source>
        <dbReference type="ARBA" id="ARBA00022670"/>
    </source>
</evidence>
<keyword evidence="4 7" id="KW-0732">Signal</keyword>
<dbReference type="STRING" id="312017.I7MHE2"/>
<dbReference type="InterPro" id="IPR018202">
    <property type="entry name" value="Ser_caboxypep_ser_AS"/>
</dbReference>
<dbReference type="InterPro" id="IPR029058">
    <property type="entry name" value="AB_hydrolase_fold"/>
</dbReference>
<feature type="signal peptide" evidence="7">
    <location>
        <begin position="1"/>
        <end position="20"/>
    </location>
</feature>
<sequence>MKSQITFAIVFLLFASSVYSRNATCNKAVDQYAPNNTFLTGYLNPGFDDPITGLGFVFYSKINATTIEEIAQAPTLIWLNGGPGSSSMEGAYFENGPYRVLSENGTQVIRTNPDAWTNKYNVLYIDQPIAVGFSRSEKDSNLPHNETIVGQQFYRALLSFYTGSGCYNNPILHQSPLFITGESYGGKYIPNIAAEIIRQNQIAAASGQLVIPLKGVSIGDPLIDPQHQLYQLGDYGVQNGLISDKTKIRLQSILNKMHTYFKANDYQKASNTYDEAISFFMQNSINKLQNVYNYKIGPYPDDFVGDHCENYIKQFGFDTSFKYDSTSFKISNSLSLDCFTPNGIPALQYILANNLPVIIYNGDNDILINTPGVTTFINGFSWEGQQVFSKLPMVNITNNNQTVATYKSYLNLHFATILDAGHLVPYDQPESMNIILDNFIEKTLSQQTQLRQD</sequence>
<dbReference type="MEROPS" id="S10.003"/>
<evidence type="ECO:0000313" key="8">
    <source>
        <dbReference type="EMBL" id="EAS02897.1"/>
    </source>
</evidence>
<dbReference type="KEGG" id="tet:TTHERM_00492500"/>
<dbReference type="OrthoDB" id="443318at2759"/>
<keyword evidence="3 7" id="KW-0645">Protease</keyword>
<keyword evidence="5 7" id="KW-0378">Hydrolase</keyword>
<evidence type="ECO:0000256" key="2">
    <source>
        <dbReference type="ARBA" id="ARBA00022645"/>
    </source>
</evidence>
<evidence type="ECO:0000256" key="6">
    <source>
        <dbReference type="ARBA" id="ARBA00023180"/>
    </source>
</evidence>
<dbReference type="InterPro" id="IPR001563">
    <property type="entry name" value="Peptidase_S10"/>
</dbReference>
<comment type="similarity">
    <text evidence="1 7">Belongs to the peptidase S10 family.</text>
</comment>
<dbReference type="PANTHER" id="PTHR11802">
    <property type="entry name" value="SERINE PROTEASE FAMILY S10 SERINE CARBOXYPEPTIDASE"/>
    <property type="match status" value="1"/>
</dbReference>
<protein>
    <recommendedName>
        <fullName evidence="7">Carboxypeptidase</fullName>
        <ecNumber evidence="7">3.4.16.-</ecNumber>
    </recommendedName>
</protein>
<evidence type="ECO:0000256" key="5">
    <source>
        <dbReference type="ARBA" id="ARBA00022801"/>
    </source>
</evidence>
<dbReference type="PRINTS" id="PR00724">
    <property type="entry name" value="CRBOXYPTASEC"/>
</dbReference>
<evidence type="ECO:0000256" key="7">
    <source>
        <dbReference type="RuleBase" id="RU361156"/>
    </source>
</evidence>
<dbReference type="InterPro" id="IPR033124">
    <property type="entry name" value="Ser_caboxypep_his_AS"/>
</dbReference>
<dbReference type="Proteomes" id="UP000009168">
    <property type="component" value="Unassembled WGS sequence"/>
</dbReference>
<evidence type="ECO:0000313" key="9">
    <source>
        <dbReference type="Proteomes" id="UP000009168"/>
    </source>
</evidence>
<feature type="chain" id="PRO_5005136311" description="Carboxypeptidase" evidence="7">
    <location>
        <begin position="21"/>
        <end position="453"/>
    </location>
</feature>
<evidence type="ECO:0000256" key="1">
    <source>
        <dbReference type="ARBA" id="ARBA00009431"/>
    </source>
</evidence>
<dbReference type="ESTHER" id="tetts-q243q3">
    <property type="family name" value="Carboxypeptidase_S10"/>
</dbReference>
<dbReference type="EC" id="3.4.16.-" evidence="7"/>
<organism evidence="8 9">
    <name type="scientific">Tetrahymena thermophila (strain SB210)</name>
    <dbReference type="NCBI Taxonomy" id="312017"/>
    <lineage>
        <taxon>Eukaryota</taxon>
        <taxon>Sar</taxon>
        <taxon>Alveolata</taxon>
        <taxon>Ciliophora</taxon>
        <taxon>Intramacronucleata</taxon>
        <taxon>Oligohymenophorea</taxon>
        <taxon>Hymenostomatida</taxon>
        <taxon>Tetrahymenina</taxon>
        <taxon>Tetrahymenidae</taxon>
        <taxon>Tetrahymena</taxon>
    </lineage>
</organism>
<dbReference type="InParanoid" id="I7MHE2"/>
<dbReference type="Gene3D" id="3.40.50.1820">
    <property type="entry name" value="alpha/beta hydrolase"/>
    <property type="match status" value="1"/>
</dbReference>
<keyword evidence="6" id="KW-0325">Glycoprotein</keyword>
<dbReference type="PROSITE" id="PS00131">
    <property type="entry name" value="CARBOXYPEPT_SER_SER"/>
    <property type="match status" value="1"/>
</dbReference>